<protein>
    <submittedName>
        <fullName evidence="1">Uncharacterized protein</fullName>
    </submittedName>
</protein>
<reference evidence="1" key="1">
    <citation type="submission" date="2014-11" db="EMBL/GenBank/DDBJ databases">
        <authorList>
            <person name="Amaro Gonzalez C."/>
        </authorList>
    </citation>
    <scope>NUCLEOTIDE SEQUENCE</scope>
</reference>
<dbReference type="EMBL" id="GBXM01096265">
    <property type="protein sequence ID" value="JAH12312.1"/>
    <property type="molecule type" value="Transcribed_RNA"/>
</dbReference>
<dbReference type="AlphaFoldDB" id="A0A0E9Q727"/>
<proteinExistence type="predicted"/>
<accession>A0A0E9Q727</accession>
<reference evidence="1" key="2">
    <citation type="journal article" date="2015" name="Fish Shellfish Immunol.">
        <title>Early steps in the European eel (Anguilla anguilla)-Vibrio vulnificus interaction in the gills: Role of the RtxA13 toxin.</title>
        <authorList>
            <person name="Callol A."/>
            <person name="Pajuelo D."/>
            <person name="Ebbesson L."/>
            <person name="Teles M."/>
            <person name="MacKenzie S."/>
            <person name="Amaro C."/>
        </authorList>
    </citation>
    <scope>NUCLEOTIDE SEQUENCE</scope>
</reference>
<sequence>MIKSYLCSSRWRQRQNQCCRSPLLT</sequence>
<name>A0A0E9Q727_ANGAN</name>
<organism evidence="1">
    <name type="scientific">Anguilla anguilla</name>
    <name type="common">European freshwater eel</name>
    <name type="synonym">Muraena anguilla</name>
    <dbReference type="NCBI Taxonomy" id="7936"/>
    <lineage>
        <taxon>Eukaryota</taxon>
        <taxon>Metazoa</taxon>
        <taxon>Chordata</taxon>
        <taxon>Craniata</taxon>
        <taxon>Vertebrata</taxon>
        <taxon>Euteleostomi</taxon>
        <taxon>Actinopterygii</taxon>
        <taxon>Neopterygii</taxon>
        <taxon>Teleostei</taxon>
        <taxon>Anguilliformes</taxon>
        <taxon>Anguillidae</taxon>
        <taxon>Anguilla</taxon>
    </lineage>
</organism>
<evidence type="ECO:0000313" key="1">
    <source>
        <dbReference type="EMBL" id="JAH12312.1"/>
    </source>
</evidence>